<accession>A0A6C0DKF2</accession>
<dbReference type="AlphaFoldDB" id="A0A6C0DKF2"/>
<protein>
    <recommendedName>
        <fullName evidence="2">C2H2-type domain-containing protein</fullName>
    </recommendedName>
</protein>
<reference evidence="1" key="1">
    <citation type="journal article" date="2020" name="Nature">
        <title>Giant virus diversity and host interactions through global metagenomics.</title>
        <authorList>
            <person name="Schulz F."/>
            <person name="Roux S."/>
            <person name="Paez-Espino D."/>
            <person name="Jungbluth S."/>
            <person name="Walsh D.A."/>
            <person name="Denef V.J."/>
            <person name="McMahon K.D."/>
            <person name="Konstantinidis K.T."/>
            <person name="Eloe-Fadrosh E.A."/>
            <person name="Kyrpides N.C."/>
            <person name="Woyke T."/>
        </authorList>
    </citation>
    <scope>NUCLEOTIDE SEQUENCE</scope>
    <source>
        <strain evidence="1">GVMAG-M-3300023174-24</strain>
    </source>
</reference>
<sequence>MEIIGKAQKANEKYICEKCDFVCSYLRDWKRHITRPKHQNIDFGNDFEKKAHKKAQIVKEYICNCGKKYSTNSGLWKHQKKCDDNTSSETNDNTVTEKIDIFDKELIITLVKQNAELLEIIKNGTNVNNTVNNTNCNYTSNNNKTFNLQFFLNETCKDAMNISEFIDRISLQISDLESIGKLGYVEGISNIIIKNLNALDVDKRPVHCSDVKREIIYVKDDDKWEKEEDDKQKIKQVISSVVSKNLGLLPEYQKKYPQCMNPESKKSDEYNKIIMETMEGGVKNKEKIIRKIAKEVVIEK</sequence>
<dbReference type="EMBL" id="MN739634">
    <property type="protein sequence ID" value="QHT17408.1"/>
    <property type="molecule type" value="Genomic_DNA"/>
</dbReference>
<evidence type="ECO:0000313" key="1">
    <source>
        <dbReference type="EMBL" id="QHT17408.1"/>
    </source>
</evidence>
<organism evidence="1">
    <name type="scientific">viral metagenome</name>
    <dbReference type="NCBI Taxonomy" id="1070528"/>
    <lineage>
        <taxon>unclassified sequences</taxon>
        <taxon>metagenomes</taxon>
        <taxon>organismal metagenomes</taxon>
    </lineage>
</organism>
<evidence type="ECO:0008006" key="2">
    <source>
        <dbReference type="Google" id="ProtNLM"/>
    </source>
</evidence>
<proteinExistence type="predicted"/>
<dbReference type="Gene3D" id="3.30.160.60">
    <property type="entry name" value="Classic Zinc Finger"/>
    <property type="match status" value="1"/>
</dbReference>
<name>A0A6C0DKF2_9ZZZZ</name>